<feature type="region of interest" description="Disordered" evidence="1">
    <location>
        <begin position="1"/>
        <end position="20"/>
    </location>
</feature>
<comment type="caution">
    <text evidence="2">The sequence shown here is derived from an EMBL/GenBank/DDBJ whole genome shotgun (WGS) entry which is preliminary data.</text>
</comment>
<reference evidence="2" key="1">
    <citation type="submission" date="2021-03" db="EMBL/GenBank/DDBJ databases">
        <title>Draft genome sequence of rust myrtle Austropuccinia psidii MF-1, a brazilian biotype.</title>
        <authorList>
            <person name="Quecine M.C."/>
            <person name="Pachon D.M.R."/>
            <person name="Bonatelli M.L."/>
            <person name="Correr F.H."/>
            <person name="Franceschini L.M."/>
            <person name="Leite T.F."/>
            <person name="Margarido G.R.A."/>
            <person name="Almeida C.A."/>
            <person name="Ferrarezi J.A."/>
            <person name="Labate C.A."/>
        </authorList>
    </citation>
    <scope>NUCLEOTIDE SEQUENCE</scope>
    <source>
        <strain evidence="2">MF-1</strain>
    </source>
</reference>
<keyword evidence="3" id="KW-1185">Reference proteome</keyword>
<gene>
    <name evidence="2" type="ORF">O181_051297</name>
</gene>
<protein>
    <submittedName>
        <fullName evidence="2">Uncharacterized protein</fullName>
    </submittedName>
</protein>
<feature type="compositionally biased region" description="Polar residues" evidence="1">
    <location>
        <begin position="1"/>
        <end position="10"/>
    </location>
</feature>
<organism evidence="2 3">
    <name type="scientific">Austropuccinia psidii MF-1</name>
    <dbReference type="NCBI Taxonomy" id="1389203"/>
    <lineage>
        <taxon>Eukaryota</taxon>
        <taxon>Fungi</taxon>
        <taxon>Dikarya</taxon>
        <taxon>Basidiomycota</taxon>
        <taxon>Pucciniomycotina</taxon>
        <taxon>Pucciniomycetes</taxon>
        <taxon>Pucciniales</taxon>
        <taxon>Sphaerophragmiaceae</taxon>
        <taxon>Austropuccinia</taxon>
    </lineage>
</organism>
<sequence length="104" mass="11456">MRRISDSPTNPDAEGSYKLDGGEVELVNPLIYHHSSTSPPQPATKRFQSQVIPSTPRNFQAFLFTIPSSISLPSPNPSTERPSLASQLRLSPIPQPRKSRMVTS</sequence>
<feature type="region of interest" description="Disordered" evidence="1">
    <location>
        <begin position="70"/>
        <end position="104"/>
    </location>
</feature>
<evidence type="ECO:0000313" key="3">
    <source>
        <dbReference type="Proteomes" id="UP000765509"/>
    </source>
</evidence>
<evidence type="ECO:0000256" key="1">
    <source>
        <dbReference type="SAM" id="MobiDB-lite"/>
    </source>
</evidence>
<feature type="compositionally biased region" description="Polar residues" evidence="1">
    <location>
        <begin position="79"/>
        <end position="89"/>
    </location>
</feature>
<accession>A0A9Q3E0P0</accession>
<dbReference type="Proteomes" id="UP000765509">
    <property type="component" value="Unassembled WGS sequence"/>
</dbReference>
<dbReference type="EMBL" id="AVOT02022268">
    <property type="protein sequence ID" value="MBW0511582.1"/>
    <property type="molecule type" value="Genomic_DNA"/>
</dbReference>
<proteinExistence type="predicted"/>
<name>A0A9Q3E0P0_9BASI</name>
<dbReference type="AlphaFoldDB" id="A0A9Q3E0P0"/>
<evidence type="ECO:0000313" key="2">
    <source>
        <dbReference type="EMBL" id="MBW0511582.1"/>
    </source>
</evidence>